<protein>
    <submittedName>
        <fullName evidence="2">Uncharacterized protein</fullName>
    </submittedName>
</protein>
<comment type="caution">
    <text evidence="2">The sequence shown here is derived from an EMBL/GenBank/DDBJ whole genome shotgun (WGS) entry which is preliminary data.</text>
</comment>
<evidence type="ECO:0000313" key="2">
    <source>
        <dbReference type="EMBL" id="TGO05492.1"/>
    </source>
</evidence>
<keyword evidence="1" id="KW-0472">Membrane</keyword>
<dbReference type="EMBL" id="RHPJ01000002">
    <property type="protein sequence ID" value="TGO05492.1"/>
    <property type="molecule type" value="Genomic_DNA"/>
</dbReference>
<evidence type="ECO:0000256" key="1">
    <source>
        <dbReference type="SAM" id="Phobius"/>
    </source>
</evidence>
<keyword evidence="1" id="KW-0812">Transmembrane</keyword>
<proteinExistence type="predicted"/>
<keyword evidence="1" id="KW-1133">Transmembrane helix</keyword>
<dbReference type="RefSeq" id="WP_158292607.1">
    <property type="nucleotide sequence ID" value="NZ_RHPJ01000002.1"/>
</dbReference>
<dbReference type="Proteomes" id="UP000297318">
    <property type="component" value="Unassembled WGS sequence"/>
</dbReference>
<name>A0A4Z1E3Z4_9MICO</name>
<gene>
    <name evidence="2" type="ORF">SERN_1496</name>
</gene>
<accession>A0A4Z1E3Z4</accession>
<dbReference type="AlphaFoldDB" id="A0A4Z1E3Z4"/>
<feature type="transmembrane region" description="Helical" evidence="1">
    <location>
        <begin position="20"/>
        <end position="41"/>
    </location>
</feature>
<evidence type="ECO:0000313" key="3">
    <source>
        <dbReference type="Proteomes" id="UP000297318"/>
    </source>
</evidence>
<reference evidence="2 3" key="1">
    <citation type="submission" date="2018-11" db="EMBL/GenBank/DDBJ databases">
        <title>Complete genome sequencing of the Actinobacteria Serinibacter sp. K3-2.</title>
        <authorList>
            <person name="Rakitin A.L."/>
            <person name="Beletsky A.V."/>
            <person name="Mardanov A.V."/>
            <person name="Ravin N.V."/>
            <person name="Gromova A.S."/>
            <person name="Filippova S.N."/>
            <person name="Gal'Chenko V.F."/>
        </authorList>
    </citation>
    <scope>NUCLEOTIDE SEQUENCE [LARGE SCALE GENOMIC DNA]</scope>
    <source>
        <strain evidence="2 3">K3-2</strain>
    </source>
</reference>
<keyword evidence="3" id="KW-1185">Reference proteome</keyword>
<sequence>MPAILSNPVVSFVSRDADLAATAPVAGLVSMATVIVAGMVFGRRG</sequence>
<organism evidence="2 3">
    <name type="scientific">Serinibacter arcticus</name>
    <dbReference type="NCBI Taxonomy" id="1655435"/>
    <lineage>
        <taxon>Bacteria</taxon>
        <taxon>Bacillati</taxon>
        <taxon>Actinomycetota</taxon>
        <taxon>Actinomycetes</taxon>
        <taxon>Micrococcales</taxon>
        <taxon>Beutenbergiaceae</taxon>
        <taxon>Serinibacter</taxon>
    </lineage>
</organism>